<evidence type="ECO:0000256" key="1">
    <source>
        <dbReference type="SAM" id="Coils"/>
    </source>
</evidence>
<dbReference type="AlphaFoldDB" id="A0A6P1GE75"/>
<evidence type="ECO:0000313" key="2">
    <source>
        <dbReference type="EMBL" id="QHD66806.1"/>
    </source>
</evidence>
<reference evidence="2 3" key="1">
    <citation type="submission" date="2019-12" db="EMBL/GenBank/DDBJ databases">
        <title>Functional and genomic insights into the Sphingobium yanoikuyae YC-JY1, a bacterium efficiently degrading bisphenol A.</title>
        <authorList>
            <person name="Jia Y."/>
            <person name="Li X."/>
            <person name="Wang J."/>
            <person name="Eltoukhy A."/>
            <person name="Lamraoui I."/>
            <person name="Yan Y."/>
        </authorList>
    </citation>
    <scope>NUCLEOTIDE SEQUENCE [LARGE SCALE GENOMIC DNA]</scope>
    <source>
        <strain evidence="2 3">YC-JY1</strain>
    </source>
</reference>
<dbReference type="Proteomes" id="UP000464086">
    <property type="component" value="Chromosome"/>
</dbReference>
<gene>
    <name evidence="2" type="ORF">GS397_06945</name>
</gene>
<dbReference type="RefSeq" id="WP_159366031.1">
    <property type="nucleotide sequence ID" value="NZ_CP047218.1"/>
</dbReference>
<protein>
    <submittedName>
        <fullName evidence="2">Uncharacterized protein</fullName>
    </submittedName>
</protein>
<sequence>MADNAIEKLMEEMRTAKKRIGDAKLEITDLDEKRSQAKRAHDRAIQQLAILQATLDKHIYEELPIVQAKMIAHEEIESQSGIRTSNAAWATQARTSATIAASSATNAAMNASNSALLAQAGNWIASKTSTASGA</sequence>
<keyword evidence="1" id="KW-0175">Coiled coil</keyword>
<name>A0A6P1GE75_SPHYA</name>
<feature type="coiled-coil region" evidence="1">
    <location>
        <begin position="6"/>
        <end position="47"/>
    </location>
</feature>
<organism evidence="2 3">
    <name type="scientific">Sphingobium yanoikuyae</name>
    <name type="common">Sphingomonas yanoikuyae</name>
    <dbReference type="NCBI Taxonomy" id="13690"/>
    <lineage>
        <taxon>Bacteria</taxon>
        <taxon>Pseudomonadati</taxon>
        <taxon>Pseudomonadota</taxon>
        <taxon>Alphaproteobacteria</taxon>
        <taxon>Sphingomonadales</taxon>
        <taxon>Sphingomonadaceae</taxon>
        <taxon>Sphingobium</taxon>
    </lineage>
</organism>
<evidence type="ECO:0000313" key="3">
    <source>
        <dbReference type="Proteomes" id="UP000464086"/>
    </source>
</evidence>
<dbReference type="EMBL" id="CP047218">
    <property type="protein sequence ID" value="QHD66806.1"/>
    <property type="molecule type" value="Genomic_DNA"/>
</dbReference>
<proteinExistence type="predicted"/>
<accession>A0A6P1GE75</accession>